<dbReference type="Pfam" id="PF15562">
    <property type="entry name" value="Imm17"/>
    <property type="match status" value="1"/>
</dbReference>
<dbReference type="InterPro" id="IPR029087">
    <property type="entry name" value="Imm17"/>
</dbReference>
<organism evidence="1 2">
    <name type="scientific">Phocaeicola vulgatus</name>
    <name type="common">Bacteroides vulgatus</name>
    <dbReference type="NCBI Taxonomy" id="821"/>
    <lineage>
        <taxon>Bacteria</taxon>
        <taxon>Pseudomonadati</taxon>
        <taxon>Bacteroidota</taxon>
        <taxon>Bacteroidia</taxon>
        <taxon>Bacteroidales</taxon>
        <taxon>Bacteroidaceae</taxon>
        <taxon>Phocaeicola</taxon>
    </lineage>
</organism>
<evidence type="ECO:0000313" key="1">
    <source>
        <dbReference type="EMBL" id="RHD83123.1"/>
    </source>
</evidence>
<proteinExistence type="predicted"/>
<dbReference type="Proteomes" id="UP000283429">
    <property type="component" value="Unassembled WGS sequence"/>
</dbReference>
<comment type="caution">
    <text evidence="1">The sequence shown here is derived from an EMBL/GenBank/DDBJ whole genome shotgun (WGS) entry which is preliminary data.</text>
</comment>
<sequence length="94" mass="10921">MNWLNKIWTTLQQIFTDGPDYIKSNPKSGYLIVILILLVWLLGLLLDWKWTYARPGSWGGNFWLDILGPNGLRFWLGVIVVLAIFLSGYLFFKT</sequence>
<evidence type="ECO:0000313" key="2">
    <source>
        <dbReference type="Proteomes" id="UP000283429"/>
    </source>
</evidence>
<gene>
    <name evidence="1" type="ORF">DW783_04795</name>
</gene>
<reference evidence="1 2" key="1">
    <citation type="submission" date="2018-08" db="EMBL/GenBank/DDBJ databases">
        <title>A genome reference for cultivated species of the human gut microbiota.</title>
        <authorList>
            <person name="Zou Y."/>
            <person name="Xue W."/>
            <person name="Luo G."/>
        </authorList>
    </citation>
    <scope>NUCLEOTIDE SEQUENCE [LARGE SCALE GENOMIC DNA]</scope>
    <source>
        <strain evidence="1 2">AM30-40</strain>
    </source>
</reference>
<dbReference type="EMBL" id="QSJM01000010">
    <property type="protein sequence ID" value="RHD83123.1"/>
    <property type="molecule type" value="Genomic_DNA"/>
</dbReference>
<dbReference type="AlphaFoldDB" id="A0A414HF23"/>
<protein>
    <submittedName>
        <fullName evidence="1">Uncharacterized protein</fullName>
    </submittedName>
</protein>
<dbReference type="RefSeq" id="WP_101602716.1">
    <property type="nucleotide sequence ID" value="NZ_JADNJS010000066.1"/>
</dbReference>
<accession>A0A414HF23</accession>
<name>A0A414HF23_PHOVU</name>